<comment type="caution">
    <text evidence="1">The sequence shown here is derived from an EMBL/GenBank/DDBJ whole genome shotgun (WGS) entry which is preliminary data.</text>
</comment>
<name>A0A3E4M2L1_9FIRM</name>
<gene>
    <name evidence="1" type="ORF">DXD13_05805</name>
</gene>
<proteinExistence type="predicted"/>
<sequence length="283" mass="30405">MKENKLKKYFSVLGVLAVLISLIGLFGCQKAAKNTDCEQSSWNKTTGVVQVKRGRLTPTLSGKSNVSRANPFVIVSPQQGEFIAKIESGVKVKKGTVLGTVGNVELVTPVDATIISVEETGEYPKNYPLFTMQYVGFALNLDAEYFLRELPANSILNGKFQIQDGIGPEDAIAVVMSETSNSEDQGMTYSLQCMISQDVEVKEGQLATVVVTAETKEDVLLLPISVVAGRVKQGSVTLISDGDEKKVQVELGASDGAYIEIISGLNEGDKVSAVPPNLDLRNN</sequence>
<dbReference type="Gene3D" id="2.40.420.20">
    <property type="match status" value="1"/>
</dbReference>
<reference evidence="1 2" key="1">
    <citation type="submission" date="2018-08" db="EMBL/GenBank/DDBJ databases">
        <title>A genome reference for cultivated species of the human gut microbiota.</title>
        <authorList>
            <person name="Zou Y."/>
            <person name="Xue W."/>
            <person name="Luo G."/>
        </authorList>
    </citation>
    <scope>NUCLEOTIDE SEQUENCE [LARGE SCALE GENOMIC DNA]</scope>
    <source>
        <strain evidence="1 2">TF11-15AC</strain>
    </source>
</reference>
<evidence type="ECO:0000313" key="2">
    <source>
        <dbReference type="Proteomes" id="UP000261052"/>
    </source>
</evidence>
<organism evidence="1 2">
    <name type="scientific">Agathobacter rectalis</name>
    <dbReference type="NCBI Taxonomy" id="39491"/>
    <lineage>
        <taxon>Bacteria</taxon>
        <taxon>Bacillati</taxon>
        <taxon>Bacillota</taxon>
        <taxon>Clostridia</taxon>
        <taxon>Lachnospirales</taxon>
        <taxon>Lachnospiraceae</taxon>
        <taxon>Agathobacter</taxon>
    </lineage>
</organism>
<dbReference type="EMBL" id="QSQP01000005">
    <property type="protein sequence ID" value="RGK43919.1"/>
    <property type="molecule type" value="Genomic_DNA"/>
</dbReference>
<dbReference type="RefSeq" id="WP_117685636.1">
    <property type="nucleotide sequence ID" value="NZ_QSQP01000005.1"/>
</dbReference>
<evidence type="ECO:0000313" key="1">
    <source>
        <dbReference type="EMBL" id="RGK43919.1"/>
    </source>
</evidence>
<evidence type="ECO:0008006" key="3">
    <source>
        <dbReference type="Google" id="ProtNLM"/>
    </source>
</evidence>
<dbReference type="GO" id="GO:1990281">
    <property type="term" value="C:efflux pump complex"/>
    <property type="evidence" value="ECO:0007669"/>
    <property type="project" value="TreeGrafter"/>
</dbReference>
<dbReference type="AlphaFoldDB" id="A0A3E4M2L1"/>
<dbReference type="PANTHER" id="PTHR30469">
    <property type="entry name" value="MULTIDRUG RESISTANCE PROTEIN MDTA"/>
    <property type="match status" value="1"/>
</dbReference>
<accession>A0A3E4M2L1</accession>
<dbReference type="PANTHER" id="PTHR30469:SF33">
    <property type="entry name" value="SLR1207 PROTEIN"/>
    <property type="match status" value="1"/>
</dbReference>
<dbReference type="Proteomes" id="UP000261052">
    <property type="component" value="Unassembled WGS sequence"/>
</dbReference>
<protein>
    <recommendedName>
        <fullName evidence="3">HlyD family efflux transporter periplasmic adaptor subunit</fullName>
    </recommendedName>
</protein>
<dbReference type="PROSITE" id="PS51257">
    <property type="entry name" value="PROKAR_LIPOPROTEIN"/>
    <property type="match status" value="1"/>
</dbReference>
<dbReference type="GO" id="GO:0015562">
    <property type="term" value="F:efflux transmembrane transporter activity"/>
    <property type="evidence" value="ECO:0007669"/>
    <property type="project" value="TreeGrafter"/>
</dbReference>